<evidence type="ECO:0000313" key="2">
    <source>
        <dbReference type="EMBL" id="GAL81922.1"/>
    </source>
</evidence>
<keyword evidence="1" id="KW-1133">Transmembrane helix</keyword>
<sequence length="48" mass="5703">MTQHIFPDSLYFSQIENLVTRNISCYDIFSFGLYISLKALLMVWLIKE</sequence>
<dbReference type="EMBL" id="BBNU01000020">
    <property type="protein sequence ID" value="GAL81922.1"/>
    <property type="molecule type" value="Genomic_DNA"/>
</dbReference>
<name>A0A090X6V1_9FLAO</name>
<dbReference type="AlphaFoldDB" id="A0A090X6V1"/>
<comment type="caution">
    <text evidence="2">The sequence shown here is derived from an EMBL/GenBank/DDBJ whole genome shotgun (WGS) entry which is preliminary data.</text>
</comment>
<feature type="transmembrane region" description="Helical" evidence="1">
    <location>
        <begin position="28"/>
        <end position="46"/>
    </location>
</feature>
<keyword evidence="1" id="KW-0472">Membrane</keyword>
<organism evidence="2 3">
    <name type="scientific">Algibacter lectus</name>
    <dbReference type="NCBI Taxonomy" id="221126"/>
    <lineage>
        <taxon>Bacteria</taxon>
        <taxon>Pseudomonadati</taxon>
        <taxon>Bacteroidota</taxon>
        <taxon>Flavobacteriia</taxon>
        <taxon>Flavobacteriales</taxon>
        <taxon>Flavobacteriaceae</taxon>
        <taxon>Algibacter</taxon>
    </lineage>
</organism>
<proteinExistence type="predicted"/>
<evidence type="ECO:0000313" key="3">
    <source>
        <dbReference type="Proteomes" id="UP000029643"/>
    </source>
</evidence>
<protein>
    <submittedName>
        <fullName evidence="2">Uncharacterized protein</fullName>
    </submittedName>
</protein>
<gene>
    <name evidence="2" type="ORF">JCM19274_102</name>
</gene>
<reference evidence="2 3" key="1">
    <citation type="journal article" date="2014" name="Genome Announc.">
        <title>Draft Genome Sequences of Marine Flavobacterium Algibacter lectus Strains SS8 and NR4.</title>
        <authorList>
            <person name="Takatani N."/>
            <person name="Nakanishi M."/>
            <person name="Meirelles P."/>
            <person name="Mino S."/>
            <person name="Suda W."/>
            <person name="Oshima K."/>
            <person name="Hattori M."/>
            <person name="Ohkuma M."/>
            <person name="Hosokawa M."/>
            <person name="Miyashita K."/>
            <person name="Thompson F.L."/>
            <person name="Niwa A."/>
            <person name="Sawabe T."/>
            <person name="Sawabe T."/>
        </authorList>
    </citation>
    <scope>NUCLEOTIDE SEQUENCE [LARGE SCALE GENOMIC DNA]</scope>
    <source>
        <strain evidence="3">JCM19274</strain>
    </source>
</reference>
<accession>A0A090X6V1</accession>
<dbReference type="Proteomes" id="UP000029643">
    <property type="component" value="Unassembled WGS sequence"/>
</dbReference>
<evidence type="ECO:0000256" key="1">
    <source>
        <dbReference type="SAM" id="Phobius"/>
    </source>
</evidence>
<keyword evidence="1" id="KW-0812">Transmembrane</keyword>